<evidence type="ECO:0000256" key="4">
    <source>
        <dbReference type="PROSITE-ProRule" id="PRU00176"/>
    </source>
</evidence>
<feature type="compositionally biased region" description="Basic residues" evidence="5">
    <location>
        <begin position="79"/>
        <end position="91"/>
    </location>
</feature>
<feature type="compositionally biased region" description="Basic and acidic residues" evidence="5">
    <location>
        <begin position="93"/>
        <end position="108"/>
    </location>
</feature>
<feature type="compositionally biased region" description="Polar residues" evidence="5">
    <location>
        <begin position="274"/>
        <end position="288"/>
    </location>
</feature>
<dbReference type="PANTHER" id="PTHR23139">
    <property type="entry name" value="RNA-BINDING PROTEIN"/>
    <property type="match status" value="1"/>
</dbReference>
<dbReference type="Proteomes" id="UP000236928">
    <property type="component" value="Unassembled WGS sequence"/>
</dbReference>
<dbReference type="InterPro" id="IPR035979">
    <property type="entry name" value="RBD_domain_sf"/>
</dbReference>
<dbReference type="InterPro" id="IPR000504">
    <property type="entry name" value="RRM_dom"/>
</dbReference>
<feature type="region of interest" description="Disordered" evidence="5">
    <location>
        <begin position="548"/>
        <end position="570"/>
    </location>
</feature>
<feature type="compositionally biased region" description="Low complexity" evidence="5">
    <location>
        <begin position="205"/>
        <end position="221"/>
    </location>
</feature>
<keyword evidence="3" id="KW-0508">mRNA splicing</keyword>
<dbReference type="VEuPathDB" id="CryptoDB:CmeUKMEL1_01235"/>
<feature type="region of interest" description="Disordered" evidence="5">
    <location>
        <begin position="201"/>
        <end position="340"/>
    </location>
</feature>
<keyword evidence="8" id="KW-1185">Reference proteome</keyword>
<protein>
    <recommendedName>
        <fullName evidence="6">RRM domain-containing protein</fullName>
    </recommendedName>
</protein>
<dbReference type="Gene3D" id="3.30.70.330">
    <property type="match status" value="1"/>
</dbReference>
<dbReference type="SMART" id="SM00360">
    <property type="entry name" value="RRM"/>
    <property type="match status" value="1"/>
</dbReference>
<evidence type="ECO:0000256" key="1">
    <source>
        <dbReference type="ARBA" id="ARBA00022664"/>
    </source>
</evidence>
<sequence length="729" mass="84564">MSSRDHRRRGESSFKGGGFNSSTAPRSSSNSSYERKRYAPAKTNSRQRFKSSSRSMSKSSSEYGYRSESISVSNSRSSSRSRPRSRSRQVQRKSTERGRSKERARRNYESSPEEFNDFHYHRQHYNHQRQDERDFPYSRRSQKLRSVSSSGDRLENRARAHERSEFKYPRSHVKNHSRTTTTHRAGDEDYEFNNITAYSYSKSVPGSINSSTSRSRSPSIGMNISENKNNGRNEIRDKARQRDRDFDKDWIRSKSRSVSRSRHSSRSKHMSESQNKYKSNARTRSYSCSDEEHMSNSNTKTSRNRSQYYRNENSHDQGYDNDYAFNKNSEYGNRPSHGYNYDHGNSHYNDYDRDSYYHRDRNWKNIRYFNRYRDRYDNYVSRSFSEERERSRERERRRRKMQAKCIKKAGGFQKLAQSEGKEPTPVFYDGFQWVAKTGSTASMDPATMNNTRKFRRLYFGNLPINLGLTESSFQQIVWQEMALRGLCLNPNENPILCVWFAQKKGNYGFIEFRTVEETEKALQLDGFACMGSKIKVSRPNDYSQALQSSSSSAAVGGSGTSNQSPYNSASNSITALNSQKTINGPITKDNAFYLGQETALQLLFTLEDTYSLGTRNLDSKVLRITNVLDSSQIQNPQEYQEIKKNFCDGIQNKDSIVSSKIITIDEISRLCQELAEKDIQLEPADILLEFDSNANLQLSATAMSISNYNNKIPKMNFFNEDFYHSHLKG</sequence>
<evidence type="ECO:0000259" key="6">
    <source>
        <dbReference type="PROSITE" id="PS50102"/>
    </source>
</evidence>
<keyword evidence="2 4" id="KW-0694">RNA-binding</keyword>
<dbReference type="GO" id="GO:0003723">
    <property type="term" value="F:RNA binding"/>
    <property type="evidence" value="ECO:0007669"/>
    <property type="project" value="UniProtKB-UniRule"/>
</dbReference>
<feature type="compositionally biased region" description="Basic and acidic residues" evidence="5">
    <location>
        <begin position="128"/>
        <end position="137"/>
    </location>
</feature>
<feature type="domain" description="RRM" evidence="6">
    <location>
        <begin position="455"/>
        <end position="541"/>
    </location>
</feature>
<feature type="compositionally biased region" description="Low complexity" evidence="5">
    <location>
        <begin position="295"/>
        <end position="306"/>
    </location>
</feature>
<feature type="compositionally biased region" description="Basic residues" evidence="5">
    <location>
        <begin position="253"/>
        <end position="268"/>
    </location>
</feature>
<feature type="compositionally biased region" description="Basic and acidic residues" evidence="5">
    <location>
        <begin position="152"/>
        <end position="168"/>
    </location>
</feature>
<proteinExistence type="predicted"/>
<feature type="compositionally biased region" description="Low complexity" evidence="5">
    <location>
        <begin position="52"/>
        <end position="78"/>
    </location>
</feature>
<keyword evidence="1" id="KW-0507">mRNA processing</keyword>
<name>A0A2P4YWY4_9CRYT</name>
<dbReference type="SUPFAM" id="SSF54928">
    <property type="entry name" value="RNA-binding domain, RBD"/>
    <property type="match status" value="1"/>
</dbReference>
<feature type="compositionally biased region" description="Low complexity" evidence="5">
    <location>
        <begin position="21"/>
        <end position="32"/>
    </location>
</feature>
<evidence type="ECO:0000256" key="3">
    <source>
        <dbReference type="ARBA" id="ARBA00023187"/>
    </source>
</evidence>
<evidence type="ECO:0000256" key="2">
    <source>
        <dbReference type="ARBA" id="ARBA00022884"/>
    </source>
</evidence>
<organism evidence="7 8">
    <name type="scientific">Cryptosporidium meleagridis</name>
    <dbReference type="NCBI Taxonomy" id="93969"/>
    <lineage>
        <taxon>Eukaryota</taxon>
        <taxon>Sar</taxon>
        <taxon>Alveolata</taxon>
        <taxon>Apicomplexa</taxon>
        <taxon>Conoidasida</taxon>
        <taxon>Coccidia</taxon>
        <taxon>Eucoccidiorida</taxon>
        <taxon>Eimeriorina</taxon>
        <taxon>Cryptosporidiidae</taxon>
        <taxon>Cryptosporidium</taxon>
    </lineage>
</organism>
<dbReference type="InterPro" id="IPR012677">
    <property type="entry name" value="Nucleotide-bd_a/b_plait_sf"/>
</dbReference>
<reference evidence="7 8" key="1">
    <citation type="submission" date="2014-04" db="EMBL/GenBank/DDBJ databases">
        <title>Comparative Genomics of Cryptosporidium Species.</title>
        <authorList>
            <person name="Silva J.C."/>
            <person name="Su Q."/>
            <person name="Chalmers R."/>
            <person name="Chibucos M.C."/>
            <person name="Elwin K."/>
            <person name="Godinez A."/>
            <person name="Guo F."/>
            <person name="Huynh K."/>
            <person name="Orvis J."/>
            <person name="Ott S."/>
            <person name="Sadzewicz L."/>
            <person name="Sengamalay N."/>
            <person name="Shetty A."/>
            <person name="Sun M."/>
            <person name="Tallon L."/>
            <person name="Xiao L."/>
            <person name="Zhang H."/>
            <person name="Fraser C.M."/>
            <person name="Zhu G."/>
            <person name="Kissinger J."/>
            <person name="Widmer G."/>
        </authorList>
    </citation>
    <scope>NUCLEOTIDE SEQUENCE [LARGE SCALE GENOMIC DNA]</scope>
    <source>
        <strain evidence="7 8">UKMEL1</strain>
    </source>
</reference>
<dbReference type="PROSITE" id="PS50102">
    <property type="entry name" value="RRM"/>
    <property type="match status" value="1"/>
</dbReference>
<feature type="compositionally biased region" description="Basic and acidic residues" evidence="5">
    <location>
        <begin position="229"/>
        <end position="252"/>
    </location>
</feature>
<accession>A0A2P4YWY4</accession>
<dbReference type="GO" id="GO:0008380">
    <property type="term" value="P:RNA splicing"/>
    <property type="evidence" value="ECO:0007669"/>
    <property type="project" value="UniProtKB-KW"/>
</dbReference>
<dbReference type="OrthoDB" id="10266058at2759"/>
<gene>
    <name evidence="7" type="ORF">CmeUKMEL1_01235</name>
</gene>
<comment type="caution">
    <text evidence="7">The sequence shown here is derived from an EMBL/GenBank/DDBJ whole genome shotgun (WGS) entry which is preliminary data.</text>
</comment>
<feature type="region of interest" description="Disordered" evidence="5">
    <location>
        <begin position="1"/>
        <end position="188"/>
    </location>
</feature>
<evidence type="ECO:0000313" key="7">
    <source>
        <dbReference type="EMBL" id="POM82206.1"/>
    </source>
</evidence>
<evidence type="ECO:0000256" key="5">
    <source>
        <dbReference type="SAM" id="MobiDB-lite"/>
    </source>
</evidence>
<evidence type="ECO:0000313" key="8">
    <source>
        <dbReference type="Proteomes" id="UP000236928"/>
    </source>
</evidence>
<dbReference type="GO" id="GO:0006397">
    <property type="term" value="P:mRNA processing"/>
    <property type="evidence" value="ECO:0007669"/>
    <property type="project" value="UniProtKB-KW"/>
</dbReference>
<dbReference type="EMBL" id="JIBK01000002">
    <property type="protein sequence ID" value="POM82206.1"/>
    <property type="molecule type" value="Genomic_DNA"/>
</dbReference>
<dbReference type="AlphaFoldDB" id="A0A2P4YWY4"/>